<dbReference type="InterPro" id="IPR052016">
    <property type="entry name" value="Bact_Sigma-Reg"/>
</dbReference>
<proteinExistence type="predicted"/>
<organism evidence="3 4">
    <name type="scientific">Actinomadura fulvescens</name>
    <dbReference type="NCBI Taxonomy" id="46160"/>
    <lineage>
        <taxon>Bacteria</taxon>
        <taxon>Bacillati</taxon>
        <taxon>Actinomycetota</taxon>
        <taxon>Actinomycetes</taxon>
        <taxon>Streptosporangiales</taxon>
        <taxon>Thermomonosporaceae</taxon>
        <taxon>Actinomadura</taxon>
    </lineage>
</organism>
<accession>A0ABP6C994</accession>
<evidence type="ECO:0000313" key="4">
    <source>
        <dbReference type="Proteomes" id="UP001501509"/>
    </source>
</evidence>
<comment type="caution">
    <text evidence="3">The sequence shown here is derived from an EMBL/GenBank/DDBJ whole genome shotgun (WGS) entry which is preliminary data.</text>
</comment>
<dbReference type="InterPro" id="IPR001932">
    <property type="entry name" value="PPM-type_phosphatase-like_dom"/>
</dbReference>
<dbReference type="PANTHER" id="PTHR43156:SF2">
    <property type="entry name" value="STAGE II SPORULATION PROTEIN E"/>
    <property type="match status" value="1"/>
</dbReference>
<sequence>MDVNAFVTRSDDTDRGADGPIWAFAPNPVVAADVGGVISQLNDAARTLLGSAACGAPLAEAAPAWLHRAHQQQVDDTVSATPVRGPIGGRTFEAHPTRWTAEGVTNIVWWLVEDARQRSAPEALRTERERAEFLTEVSSDLSSLDIDLCLNASVRLAARHLADLAVVVTPKAGCGYSMVFCGPDGRVVSDDLDLEPDQVPGLAEALRGVPPSQPIDPATVPERFFRGRLDDPGLMVVAALPAPRAPAGALVLVRRSGRAAFTAGEEAFARLFAARAGTAMSAARLYAEQSSITEILMRELLPPRTPDLEGVELAAGYWPSEDGERVGGDFYDLYPATGCGQEALVVLGDVCGKGLPAAVLTGKIRNALQVLLPQADDHHHVLSRLNQMMLLNGDPSKFVTLVLASVRRHRERVRVRLTCAGHPAPLVLRADGTVEEVPTVGTLIGVMEEVATDTVPVELAPGETCLLHTDGVTEAKGGPKGNELFGDDRLRQELAQCAGSTPDALVERIQRLVSEWVGDGRHDDMALIAIAPR</sequence>
<reference evidence="4" key="1">
    <citation type="journal article" date="2019" name="Int. J. Syst. Evol. Microbiol.">
        <title>The Global Catalogue of Microorganisms (GCM) 10K type strain sequencing project: providing services to taxonomists for standard genome sequencing and annotation.</title>
        <authorList>
            <consortium name="The Broad Institute Genomics Platform"/>
            <consortium name="The Broad Institute Genome Sequencing Center for Infectious Disease"/>
            <person name="Wu L."/>
            <person name="Ma J."/>
        </authorList>
    </citation>
    <scope>NUCLEOTIDE SEQUENCE [LARGE SCALE GENOMIC DNA]</scope>
    <source>
        <strain evidence="4">JCM 6833</strain>
    </source>
</reference>
<keyword evidence="4" id="KW-1185">Reference proteome</keyword>
<dbReference type="InterPro" id="IPR036457">
    <property type="entry name" value="PPM-type-like_dom_sf"/>
</dbReference>
<dbReference type="Gene3D" id="3.30.450.40">
    <property type="match status" value="1"/>
</dbReference>
<dbReference type="SUPFAM" id="SSF81606">
    <property type="entry name" value="PP2C-like"/>
    <property type="match status" value="1"/>
</dbReference>
<dbReference type="Pfam" id="PF07228">
    <property type="entry name" value="SpoIIE"/>
    <property type="match status" value="1"/>
</dbReference>
<dbReference type="Gene3D" id="3.60.40.10">
    <property type="entry name" value="PPM-type phosphatase domain"/>
    <property type="match status" value="1"/>
</dbReference>
<keyword evidence="1" id="KW-0378">Hydrolase</keyword>
<name>A0ABP6C994_9ACTN</name>
<dbReference type="SUPFAM" id="SSF55781">
    <property type="entry name" value="GAF domain-like"/>
    <property type="match status" value="1"/>
</dbReference>
<dbReference type="PANTHER" id="PTHR43156">
    <property type="entry name" value="STAGE II SPORULATION PROTEIN E-RELATED"/>
    <property type="match status" value="1"/>
</dbReference>
<dbReference type="InterPro" id="IPR029016">
    <property type="entry name" value="GAF-like_dom_sf"/>
</dbReference>
<evidence type="ECO:0000259" key="2">
    <source>
        <dbReference type="SMART" id="SM00331"/>
    </source>
</evidence>
<gene>
    <name evidence="3" type="ORF">GCM10010411_47180</name>
</gene>
<evidence type="ECO:0000313" key="3">
    <source>
        <dbReference type="EMBL" id="GAA2607519.1"/>
    </source>
</evidence>
<dbReference type="SMART" id="SM00331">
    <property type="entry name" value="PP2C_SIG"/>
    <property type="match status" value="1"/>
</dbReference>
<dbReference type="EMBL" id="BAAATD010000006">
    <property type="protein sequence ID" value="GAA2607519.1"/>
    <property type="molecule type" value="Genomic_DNA"/>
</dbReference>
<evidence type="ECO:0000256" key="1">
    <source>
        <dbReference type="ARBA" id="ARBA00022801"/>
    </source>
</evidence>
<dbReference type="Proteomes" id="UP001501509">
    <property type="component" value="Unassembled WGS sequence"/>
</dbReference>
<protein>
    <submittedName>
        <fullName evidence="3">PP2C family protein-serine/threonine phosphatase</fullName>
    </submittedName>
</protein>
<feature type="domain" description="PPM-type phosphatase" evidence="2">
    <location>
        <begin position="308"/>
        <end position="532"/>
    </location>
</feature>